<dbReference type="STRING" id="8022.A0A060X5W2"/>
<dbReference type="PaxDb" id="8022-A0A060X5W2"/>
<dbReference type="Proteomes" id="UP000193380">
    <property type="component" value="Unassembled WGS sequence"/>
</dbReference>
<evidence type="ECO:0000256" key="1">
    <source>
        <dbReference type="SAM" id="MobiDB-lite"/>
    </source>
</evidence>
<evidence type="ECO:0000313" key="3">
    <source>
        <dbReference type="Proteomes" id="UP000193380"/>
    </source>
</evidence>
<feature type="compositionally biased region" description="Basic and acidic residues" evidence="1">
    <location>
        <begin position="10"/>
        <end position="56"/>
    </location>
</feature>
<reference evidence="2" key="2">
    <citation type="submission" date="2014-03" db="EMBL/GenBank/DDBJ databases">
        <authorList>
            <person name="Genoscope - CEA"/>
        </authorList>
    </citation>
    <scope>NUCLEOTIDE SEQUENCE</scope>
</reference>
<proteinExistence type="predicted"/>
<gene>
    <name evidence="2" type="ORF">GSONMT00019808001</name>
</gene>
<organism evidence="2 3">
    <name type="scientific">Oncorhynchus mykiss</name>
    <name type="common">Rainbow trout</name>
    <name type="synonym">Salmo gairdneri</name>
    <dbReference type="NCBI Taxonomy" id="8022"/>
    <lineage>
        <taxon>Eukaryota</taxon>
        <taxon>Metazoa</taxon>
        <taxon>Chordata</taxon>
        <taxon>Craniata</taxon>
        <taxon>Vertebrata</taxon>
        <taxon>Euteleostomi</taxon>
        <taxon>Actinopterygii</taxon>
        <taxon>Neopterygii</taxon>
        <taxon>Teleostei</taxon>
        <taxon>Protacanthopterygii</taxon>
        <taxon>Salmoniformes</taxon>
        <taxon>Salmonidae</taxon>
        <taxon>Salmoninae</taxon>
        <taxon>Oncorhynchus</taxon>
    </lineage>
</organism>
<protein>
    <submittedName>
        <fullName evidence="2">Uncharacterized protein</fullName>
    </submittedName>
</protein>
<evidence type="ECO:0000313" key="2">
    <source>
        <dbReference type="EMBL" id="CDQ74836.1"/>
    </source>
</evidence>
<reference evidence="2" key="1">
    <citation type="journal article" date="2014" name="Nat. Commun.">
        <title>The rainbow trout genome provides novel insights into evolution after whole-genome duplication in vertebrates.</title>
        <authorList>
            <person name="Berthelot C."/>
            <person name="Brunet F."/>
            <person name="Chalopin D."/>
            <person name="Juanchich A."/>
            <person name="Bernard M."/>
            <person name="Noel B."/>
            <person name="Bento P."/>
            <person name="Da Silva C."/>
            <person name="Labadie K."/>
            <person name="Alberti A."/>
            <person name="Aury J.M."/>
            <person name="Louis A."/>
            <person name="Dehais P."/>
            <person name="Bardou P."/>
            <person name="Montfort J."/>
            <person name="Klopp C."/>
            <person name="Cabau C."/>
            <person name="Gaspin C."/>
            <person name="Thorgaard G.H."/>
            <person name="Boussaha M."/>
            <person name="Quillet E."/>
            <person name="Guyomard R."/>
            <person name="Galiana D."/>
            <person name="Bobe J."/>
            <person name="Volff J.N."/>
            <person name="Genet C."/>
            <person name="Wincker P."/>
            <person name="Jaillon O."/>
            <person name="Roest Crollius H."/>
            <person name="Guiguen Y."/>
        </authorList>
    </citation>
    <scope>NUCLEOTIDE SEQUENCE [LARGE SCALE GENOMIC DNA]</scope>
</reference>
<name>A0A060X5W2_ONCMY</name>
<accession>A0A060X5W2</accession>
<dbReference type="EMBL" id="FR905003">
    <property type="protein sequence ID" value="CDQ74836.1"/>
    <property type="molecule type" value="Genomic_DNA"/>
</dbReference>
<sequence length="56" mass="6337">MGDSEGLEIEYLKKETAQRRAQEETEATHKEEADNLQDKITDLETKVDALKTSDPS</sequence>
<dbReference type="AlphaFoldDB" id="A0A060X5W2"/>
<feature type="region of interest" description="Disordered" evidence="1">
    <location>
        <begin position="1"/>
        <end position="56"/>
    </location>
</feature>